<evidence type="ECO:0000313" key="4">
    <source>
        <dbReference type="Proteomes" id="UP001431449"/>
    </source>
</evidence>
<feature type="transmembrane region" description="Helical" evidence="1">
    <location>
        <begin position="180"/>
        <end position="197"/>
    </location>
</feature>
<feature type="transmembrane region" description="Helical" evidence="1">
    <location>
        <begin position="71"/>
        <end position="89"/>
    </location>
</feature>
<keyword evidence="1" id="KW-1133">Transmembrane helix</keyword>
<name>A0ABT0GG12_9GAMM</name>
<evidence type="ECO:0000256" key="1">
    <source>
        <dbReference type="SAM" id="Phobius"/>
    </source>
</evidence>
<feature type="transmembrane region" description="Helical" evidence="1">
    <location>
        <begin position="40"/>
        <end position="64"/>
    </location>
</feature>
<dbReference type="InterPro" id="IPR000620">
    <property type="entry name" value="EamA_dom"/>
</dbReference>
<protein>
    <submittedName>
        <fullName evidence="3">DMT family transporter</fullName>
    </submittedName>
</protein>
<keyword evidence="1" id="KW-0472">Membrane</keyword>
<dbReference type="RefSeq" id="WP_248207094.1">
    <property type="nucleotide sequence ID" value="NZ_JALNMH010000005.1"/>
</dbReference>
<keyword evidence="1" id="KW-0812">Transmembrane</keyword>
<feature type="transmembrane region" description="Helical" evidence="1">
    <location>
        <begin position="125"/>
        <end position="143"/>
    </location>
</feature>
<gene>
    <name evidence="3" type="ORF">M0G41_07345</name>
</gene>
<feature type="transmembrane region" description="Helical" evidence="1">
    <location>
        <begin position="237"/>
        <end position="257"/>
    </location>
</feature>
<feature type="transmembrane region" description="Helical" evidence="1">
    <location>
        <begin position="209"/>
        <end position="225"/>
    </location>
</feature>
<feature type="transmembrane region" description="Helical" evidence="1">
    <location>
        <begin position="95"/>
        <end position="113"/>
    </location>
</feature>
<dbReference type="PANTHER" id="PTHR22911:SF103">
    <property type="entry name" value="BLR2811 PROTEIN"/>
    <property type="match status" value="1"/>
</dbReference>
<dbReference type="PANTHER" id="PTHR22911">
    <property type="entry name" value="ACYL-MALONYL CONDENSING ENZYME-RELATED"/>
    <property type="match status" value="1"/>
</dbReference>
<accession>A0ABT0GG12</accession>
<evidence type="ECO:0000259" key="2">
    <source>
        <dbReference type="Pfam" id="PF00892"/>
    </source>
</evidence>
<feature type="transmembrane region" description="Helical" evidence="1">
    <location>
        <begin position="263"/>
        <end position="279"/>
    </location>
</feature>
<feature type="transmembrane region" description="Helical" evidence="1">
    <location>
        <begin position="149"/>
        <end position="168"/>
    </location>
</feature>
<reference evidence="3" key="1">
    <citation type="submission" date="2022-04" db="EMBL/GenBank/DDBJ databases">
        <title>Lysobacter sp. CAU 1642 isolated from sea sand.</title>
        <authorList>
            <person name="Kim W."/>
        </authorList>
    </citation>
    <scope>NUCLEOTIDE SEQUENCE</scope>
    <source>
        <strain evidence="3">CAU 1642</strain>
    </source>
</reference>
<proteinExistence type="predicted"/>
<comment type="caution">
    <text evidence="3">The sequence shown here is derived from an EMBL/GenBank/DDBJ whole genome shotgun (WGS) entry which is preliminary data.</text>
</comment>
<dbReference type="Pfam" id="PF00892">
    <property type="entry name" value="EamA"/>
    <property type="match status" value="2"/>
</dbReference>
<dbReference type="Proteomes" id="UP001431449">
    <property type="component" value="Unassembled WGS sequence"/>
</dbReference>
<organism evidence="3 4">
    <name type="scientific">Pseudomarimonas salicorniae</name>
    <dbReference type="NCBI Taxonomy" id="2933270"/>
    <lineage>
        <taxon>Bacteria</taxon>
        <taxon>Pseudomonadati</taxon>
        <taxon>Pseudomonadota</taxon>
        <taxon>Gammaproteobacteria</taxon>
        <taxon>Lysobacterales</taxon>
        <taxon>Lysobacteraceae</taxon>
        <taxon>Pseudomarimonas</taxon>
    </lineage>
</organism>
<dbReference type="Gene3D" id="1.10.3730.20">
    <property type="match status" value="1"/>
</dbReference>
<dbReference type="EMBL" id="JALNMH010000005">
    <property type="protein sequence ID" value="MCK7593480.1"/>
    <property type="molecule type" value="Genomic_DNA"/>
</dbReference>
<feature type="domain" description="EamA" evidence="2">
    <location>
        <begin position="152"/>
        <end position="279"/>
    </location>
</feature>
<dbReference type="SUPFAM" id="SSF103481">
    <property type="entry name" value="Multidrug resistance efflux transporter EmrE"/>
    <property type="match status" value="2"/>
</dbReference>
<feature type="domain" description="EamA" evidence="2">
    <location>
        <begin position="7"/>
        <end position="139"/>
    </location>
</feature>
<keyword evidence="4" id="KW-1185">Reference proteome</keyword>
<dbReference type="InterPro" id="IPR037185">
    <property type="entry name" value="EmrE-like"/>
</dbReference>
<evidence type="ECO:0000313" key="3">
    <source>
        <dbReference type="EMBL" id="MCK7593480.1"/>
    </source>
</evidence>
<sequence>MQASNLRGIVLLVLAIGLLSLMDAGLKLLAEHYGSFQVAALRGLASLPFALVWIMATTGLGTVLRIRWPIHALRGVLAVCMMVPFVYALQHMPLTTAYAIFFVAPLLVTALAVPILGEKVGPRRWAAIVVGLLGTLVILRPTGEGVATLAGLACLLGAFCYALSAVLVRMLARTDSSQSMVFWMLTSVSVGAGALAWPEWQPIGGQHGWLVAGVGLAGALGQYCLTEAFRHGEASAIAPFEYTALAWGTGLDVVLWGVLPDRVTWLGTAIIVVAGLYLIRREKVHAEAEHP</sequence>